<keyword evidence="1" id="KW-0472">Membrane</keyword>
<evidence type="ECO:0000313" key="2">
    <source>
        <dbReference type="EMBL" id="GJD78957.1"/>
    </source>
</evidence>
<keyword evidence="3" id="KW-1185">Reference proteome</keyword>
<feature type="transmembrane region" description="Helical" evidence="1">
    <location>
        <begin position="56"/>
        <end position="78"/>
    </location>
</feature>
<reference evidence="2" key="2">
    <citation type="submission" date="2021-08" db="EMBL/GenBank/DDBJ databases">
        <authorList>
            <person name="Tani A."/>
            <person name="Ola A."/>
            <person name="Ogura Y."/>
            <person name="Katsura K."/>
            <person name="Hayashi T."/>
        </authorList>
    </citation>
    <scope>NUCLEOTIDE SEQUENCE</scope>
    <source>
        <strain evidence="2">NBRC 103626</strain>
    </source>
</reference>
<reference evidence="2" key="1">
    <citation type="journal article" date="2016" name="Front. Microbiol.">
        <title>Genome Sequence of the Piezophilic, Mesophilic Sulfate-Reducing Bacterium Desulfovibrio indicus J2T.</title>
        <authorList>
            <person name="Cao J."/>
            <person name="Maignien L."/>
            <person name="Shao Z."/>
            <person name="Alain K."/>
            <person name="Jebbar M."/>
        </authorList>
    </citation>
    <scope>NUCLEOTIDE SEQUENCE</scope>
    <source>
        <strain evidence="2">NBRC 103626</strain>
    </source>
</reference>
<dbReference type="Proteomes" id="UP001055108">
    <property type="component" value="Unassembled WGS sequence"/>
</dbReference>
<accession>A0AA37HN73</accession>
<keyword evidence="1" id="KW-0812">Transmembrane</keyword>
<protein>
    <submittedName>
        <fullName evidence="2">Uncharacterized protein</fullName>
    </submittedName>
</protein>
<proteinExistence type="predicted"/>
<evidence type="ECO:0000313" key="3">
    <source>
        <dbReference type="Proteomes" id="UP001055108"/>
    </source>
</evidence>
<dbReference type="EMBL" id="BPQM01000047">
    <property type="protein sequence ID" value="GJD78957.1"/>
    <property type="molecule type" value="Genomic_DNA"/>
</dbReference>
<evidence type="ECO:0000256" key="1">
    <source>
        <dbReference type="SAM" id="Phobius"/>
    </source>
</evidence>
<organism evidence="2 3">
    <name type="scientific">Methylobacterium gregans</name>
    <dbReference type="NCBI Taxonomy" id="374424"/>
    <lineage>
        <taxon>Bacteria</taxon>
        <taxon>Pseudomonadati</taxon>
        <taxon>Pseudomonadota</taxon>
        <taxon>Alphaproteobacteria</taxon>
        <taxon>Hyphomicrobiales</taxon>
        <taxon>Methylobacteriaceae</taxon>
        <taxon>Methylobacterium</taxon>
    </lineage>
</organism>
<keyword evidence="1" id="KW-1133">Transmembrane helix</keyword>
<dbReference type="AlphaFoldDB" id="A0AA37HN73"/>
<gene>
    <name evidence="2" type="ORF">NBEOAGPD_2177</name>
</gene>
<comment type="caution">
    <text evidence="2">The sequence shown here is derived from an EMBL/GenBank/DDBJ whole genome shotgun (WGS) entry which is preliminary data.</text>
</comment>
<sequence length="114" mass="12090">MATFHLRDRAWRPPMLRSSSRTEPRQGASMAVLCDWAMSTALCVGVSAFLPAAVVPWILAAMLNLAGLVWLGVALTTAGPPFKRGRFTAWDGSLLSFATSFGVQAAARLGLLGA</sequence>
<name>A0AA37HN73_9HYPH</name>
<feature type="transmembrane region" description="Helical" evidence="1">
    <location>
        <begin position="27"/>
        <end position="50"/>
    </location>
</feature>